<evidence type="ECO:0000313" key="2">
    <source>
        <dbReference type="EMBL" id="JAD23810.1"/>
    </source>
</evidence>
<keyword evidence="1" id="KW-0472">Membrane</keyword>
<sequence length="56" mass="6048">MLPKPVDPVRMMYLPIACGVVLPPQVLFICFTGQPTPPTGRAPDIWEKPSSSALSP</sequence>
<keyword evidence="1" id="KW-1133">Transmembrane helix</keyword>
<reference evidence="2" key="2">
    <citation type="journal article" date="2015" name="Data Brief">
        <title>Shoot transcriptome of the giant reed, Arundo donax.</title>
        <authorList>
            <person name="Barrero R.A."/>
            <person name="Guerrero F.D."/>
            <person name="Moolhuijzen P."/>
            <person name="Goolsby J.A."/>
            <person name="Tidwell J."/>
            <person name="Bellgard S.E."/>
            <person name="Bellgard M.I."/>
        </authorList>
    </citation>
    <scope>NUCLEOTIDE SEQUENCE</scope>
    <source>
        <tissue evidence="2">Shoot tissue taken approximately 20 cm above the soil surface</tissue>
    </source>
</reference>
<accession>A0A0A8YF10</accession>
<keyword evidence="1" id="KW-0812">Transmembrane</keyword>
<reference evidence="2" key="1">
    <citation type="submission" date="2014-09" db="EMBL/GenBank/DDBJ databases">
        <authorList>
            <person name="Magalhaes I.L.F."/>
            <person name="Oliveira U."/>
            <person name="Santos F.R."/>
            <person name="Vidigal T.H.D.A."/>
            <person name="Brescovit A.D."/>
            <person name="Santos A.J."/>
        </authorList>
    </citation>
    <scope>NUCLEOTIDE SEQUENCE</scope>
    <source>
        <tissue evidence="2">Shoot tissue taken approximately 20 cm above the soil surface</tissue>
    </source>
</reference>
<dbReference type="AlphaFoldDB" id="A0A0A8YF10"/>
<proteinExistence type="predicted"/>
<protein>
    <submittedName>
        <fullName evidence="2">Uncharacterized protein</fullName>
    </submittedName>
</protein>
<feature type="transmembrane region" description="Helical" evidence="1">
    <location>
        <begin position="12"/>
        <end position="31"/>
    </location>
</feature>
<organism evidence="2">
    <name type="scientific">Arundo donax</name>
    <name type="common">Giant reed</name>
    <name type="synonym">Donax arundinaceus</name>
    <dbReference type="NCBI Taxonomy" id="35708"/>
    <lineage>
        <taxon>Eukaryota</taxon>
        <taxon>Viridiplantae</taxon>
        <taxon>Streptophyta</taxon>
        <taxon>Embryophyta</taxon>
        <taxon>Tracheophyta</taxon>
        <taxon>Spermatophyta</taxon>
        <taxon>Magnoliopsida</taxon>
        <taxon>Liliopsida</taxon>
        <taxon>Poales</taxon>
        <taxon>Poaceae</taxon>
        <taxon>PACMAD clade</taxon>
        <taxon>Arundinoideae</taxon>
        <taxon>Arundineae</taxon>
        <taxon>Arundo</taxon>
    </lineage>
</organism>
<name>A0A0A8YF10_ARUDO</name>
<evidence type="ECO:0000256" key="1">
    <source>
        <dbReference type="SAM" id="Phobius"/>
    </source>
</evidence>
<dbReference type="EMBL" id="GBRH01274085">
    <property type="protein sequence ID" value="JAD23810.1"/>
    <property type="molecule type" value="Transcribed_RNA"/>
</dbReference>